<evidence type="ECO:0000256" key="1">
    <source>
        <dbReference type="SAM" id="MobiDB-lite"/>
    </source>
</evidence>
<accession>A0ABR2JN38</accession>
<feature type="region of interest" description="Disordered" evidence="1">
    <location>
        <begin position="317"/>
        <end position="400"/>
    </location>
</feature>
<feature type="compositionally biased region" description="Pro residues" evidence="1">
    <location>
        <begin position="338"/>
        <end position="348"/>
    </location>
</feature>
<name>A0ABR2JN38_9PEZI</name>
<evidence type="ECO:0000313" key="2">
    <source>
        <dbReference type="EMBL" id="KAK8880204.1"/>
    </source>
</evidence>
<proteinExistence type="predicted"/>
<organism evidence="2 3">
    <name type="scientific">Apiospora arundinis</name>
    <dbReference type="NCBI Taxonomy" id="335852"/>
    <lineage>
        <taxon>Eukaryota</taxon>
        <taxon>Fungi</taxon>
        <taxon>Dikarya</taxon>
        <taxon>Ascomycota</taxon>
        <taxon>Pezizomycotina</taxon>
        <taxon>Sordariomycetes</taxon>
        <taxon>Xylariomycetidae</taxon>
        <taxon>Amphisphaeriales</taxon>
        <taxon>Apiosporaceae</taxon>
        <taxon>Apiospora</taxon>
    </lineage>
</organism>
<dbReference type="Proteomes" id="UP001390339">
    <property type="component" value="Unassembled WGS sequence"/>
</dbReference>
<feature type="compositionally biased region" description="Low complexity" evidence="1">
    <location>
        <begin position="370"/>
        <end position="400"/>
    </location>
</feature>
<keyword evidence="3" id="KW-1185">Reference proteome</keyword>
<evidence type="ECO:0000313" key="3">
    <source>
        <dbReference type="Proteomes" id="UP001390339"/>
    </source>
</evidence>
<protein>
    <submittedName>
        <fullName evidence="2">Uncharacterized protein</fullName>
    </submittedName>
</protein>
<feature type="compositionally biased region" description="Pro residues" evidence="1">
    <location>
        <begin position="356"/>
        <end position="369"/>
    </location>
</feature>
<reference evidence="2 3" key="1">
    <citation type="journal article" date="2024" name="IMA Fungus">
        <title>Apiospora arundinis, a panoply of carbohydrate-active enzymes and secondary metabolites.</title>
        <authorList>
            <person name="Sorensen T."/>
            <person name="Petersen C."/>
            <person name="Muurmann A.T."/>
            <person name="Christiansen J.V."/>
            <person name="Brundto M.L."/>
            <person name="Overgaard C.K."/>
            <person name="Boysen A.T."/>
            <person name="Wollenberg R.D."/>
            <person name="Larsen T.O."/>
            <person name="Sorensen J.L."/>
            <person name="Nielsen K.L."/>
            <person name="Sondergaard T.E."/>
        </authorList>
    </citation>
    <scope>NUCLEOTIDE SEQUENCE [LARGE SCALE GENOMIC DNA]</scope>
    <source>
        <strain evidence="2 3">AAU 773</strain>
    </source>
</reference>
<comment type="caution">
    <text evidence="2">The sequence shown here is derived from an EMBL/GenBank/DDBJ whole genome shotgun (WGS) entry which is preliminary data.</text>
</comment>
<gene>
    <name evidence="2" type="ORF">PGQ11_001498</name>
</gene>
<dbReference type="EMBL" id="JAPCWZ010000001">
    <property type="protein sequence ID" value="KAK8880204.1"/>
    <property type="molecule type" value="Genomic_DNA"/>
</dbReference>
<sequence length="520" mass="57167">MCLTIFTHHCPVGHETRPLSTLNPATAYTVFNPYAEPARNPCKTPCCNPMNGATINPESRCFWHGDCCRLVLTEMCGAFDRSQCSNDIPYHLRKELTAEGGETAGGIPQVSDDEAPLPLLGEEPWLVALRWDFFMAGTDLHKAGAWRTHYAAALKRAKNKKDSLSLPSPLSPSQSKATEWDDDPTCIVVATGRILRDNITKKKAMMMKSQREKKAEKWYADTDRKYREKAHYLAQMAQVWDRNAAHGLCTPRPGRWPDAKLAWPGYARVDLELGVRSMGYDLWSRGDRRGCWPPPKQQLFETHHFPRKVEVAGPQDQALGTVGDGDGSNIASAHPSVYPSPPPPPPASYAPVIVPQSPPPSSSLCPIPPSSTRASSSTTVAPAPSASSHPPPRSSSLHISIPPSALENAFDSESSAQASLEQYLAGEDELITSQIRETGEPQELFSRYLGCSFNVDDDDFHNAKVPDDESVRVWDPAMRDRIAAAREEVVVSPQSSTVVLLPRVGETETRRVGIDQVDGR</sequence>